<evidence type="ECO:0000259" key="3">
    <source>
        <dbReference type="Pfam" id="PF03732"/>
    </source>
</evidence>
<dbReference type="PANTHER" id="PTHR33437">
    <property type="entry name" value="OS06G0361200 PROTEIN"/>
    <property type="match status" value="1"/>
</dbReference>
<dbReference type="SUPFAM" id="SSF56672">
    <property type="entry name" value="DNA/RNA polymerases"/>
    <property type="match status" value="1"/>
</dbReference>
<dbReference type="Pfam" id="PF03732">
    <property type="entry name" value="Retrotrans_gag"/>
    <property type="match status" value="1"/>
</dbReference>
<evidence type="ECO:0000256" key="1">
    <source>
        <dbReference type="SAM" id="Coils"/>
    </source>
</evidence>
<feature type="region of interest" description="Disordered" evidence="2">
    <location>
        <begin position="341"/>
        <end position="367"/>
    </location>
</feature>
<dbReference type="AlphaFoldDB" id="A0A6N2MMH1"/>
<dbReference type="Gene3D" id="3.10.10.10">
    <property type="entry name" value="HIV Type 1 Reverse Transcriptase, subunit A, domain 1"/>
    <property type="match status" value="1"/>
</dbReference>
<dbReference type="PANTHER" id="PTHR33437:SF2">
    <property type="entry name" value="OS06G0361200 PROTEIN"/>
    <property type="match status" value="1"/>
</dbReference>
<dbReference type="InterPro" id="IPR005162">
    <property type="entry name" value="Retrotrans_gag_dom"/>
</dbReference>
<feature type="coiled-coil region" evidence="1">
    <location>
        <begin position="59"/>
        <end position="86"/>
    </location>
</feature>
<feature type="domain" description="Retrotransposon gag" evidence="3">
    <location>
        <begin position="187"/>
        <end position="276"/>
    </location>
</feature>
<accession>A0A6N2MMH1</accession>
<dbReference type="InterPro" id="IPR043502">
    <property type="entry name" value="DNA/RNA_pol_sf"/>
</dbReference>
<gene>
    <name evidence="4" type="ORF">SVIM_LOCUS376341</name>
</gene>
<proteinExistence type="predicted"/>
<evidence type="ECO:0000313" key="4">
    <source>
        <dbReference type="EMBL" id="VFU54042.1"/>
    </source>
</evidence>
<name>A0A6N2MMH1_SALVM</name>
<reference evidence="4" key="1">
    <citation type="submission" date="2019-03" db="EMBL/GenBank/DDBJ databases">
        <authorList>
            <person name="Mank J."/>
            <person name="Almeida P."/>
        </authorList>
    </citation>
    <scope>NUCLEOTIDE SEQUENCE</scope>
    <source>
        <strain evidence="4">78183</strain>
    </source>
</reference>
<keyword evidence="1" id="KW-0175">Coiled coil</keyword>
<organism evidence="4">
    <name type="scientific">Salix viminalis</name>
    <name type="common">Common osier</name>
    <name type="synonym">Basket willow</name>
    <dbReference type="NCBI Taxonomy" id="40686"/>
    <lineage>
        <taxon>Eukaryota</taxon>
        <taxon>Viridiplantae</taxon>
        <taxon>Streptophyta</taxon>
        <taxon>Embryophyta</taxon>
        <taxon>Tracheophyta</taxon>
        <taxon>Spermatophyta</taxon>
        <taxon>Magnoliopsida</taxon>
        <taxon>eudicotyledons</taxon>
        <taxon>Gunneridae</taxon>
        <taxon>Pentapetalae</taxon>
        <taxon>rosids</taxon>
        <taxon>fabids</taxon>
        <taxon>Malpighiales</taxon>
        <taxon>Salicaceae</taxon>
        <taxon>Saliceae</taxon>
        <taxon>Salix</taxon>
    </lineage>
</organism>
<protein>
    <recommendedName>
        <fullName evidence="3">Retrotransposon gag domain-containing protein</fullName>
    </recommendedName>
</protein>
<dbReference type="EMBL" id="CAADRP010001829">
    <property type="protein sequence ID" value="VFU54042.1"/>
    <property type="molecule type" value="Genomic_DNA"/>
</dbReference>
<feature type="region of interest" description="Disordered" evidence="2">
    <location>
        <begin position="535"/>
        <end position="554"/>
    </location>
</feature>
<feature type="region of interest" description="Disordered" evidence="2">
    <location>
        <begin position="1"/>
        <end position="32"/>
    </location>
</feature>
<sequence>MVFSTQGDFDDSPMKTSPCQSPNKASGSSTMSVMMTETTSLEDQVANLAKLVEGLSTSLKAKDHEIAKLMNKLESLNERGQTSTNKAFHVNQLEVIDESAIGAVENIRGITDGIFTTNQLKELIKEAITDQVESSIQPSYSYVKPCSKLPHKVQQFDGKGNPRQHIAHFVETCNNAGTNGDLMVKQFVRSLKGNAFDWYTDLESCSIDTWEQLEREFLNRFYSTRRVVSMIELTNARQWKQEPVIDYIHRWRNLSLNCRDRLTETSALDMCIQGMHWGLRYILQGIKPKSFEELATRAHDMELSIAAAESSSLPMQELVLKVEGKQSLVVNSTAVRVPTGVKRNDHATPTTFQRGERKKPSLKERQEKVYPFPDSDISRMLDDLLEANIIELPEVKRPEEANQVDNPNYCKYHRLISHPVEKCYVLKDKIMRLHENGDIVFDDEVATSNIITTVKSGPFSAPVNLDAIFPMSFTVSSSQTPCITLTPQVDDLKPEWSENYDDEGWTLVTRRRGRRKHIQMTKPARMRISMVRKPISEPTRRKTQQKSIPVRKEGFSAQSIRKPVTLNEYMPTEMKRIENVPVACYQVEEEKTPIDHDGSSNLSHGVCTTEISFNDEDLLLGSKLHNRSLKYVDEKIVNRILVDDGSAVNILPLKTMRELGIPMMNSSKSFDDSRFQSRRAKCYRKDKACDAHRRYGMPKLPTICCLGDHGYMKMVSSPQHSTNVLSIAEMDKAANEGVSQPIKNKGKEKVVENFVDNKPPRKAAALRYIPVSARKEGQSSFAKDEEKISKELENLTLPATNLALNKVSKPLLKGFIHQTESVVTNFKGLPDKRSNGFDPNAYKLLARAGYSQEDINKISKDGNTTHLEEASRYINVEEVKDKQQSQPTPLRVSVWDRLGGTTNRAPVLRSKIPSRMKRQCEWVVSAEETLKGKTRTIVITNPSDEEEEDEITCLTSNHITIEEDDNDKLSSKKIELKEVNLGTDENPRPTFINANLSPEEEANYMELLMEYRDIFAWSYDEMPGLDPRVAIHQLAVKHGARPIKQTQRRFRPELVSQIEAEVNKLIQAGFIREVKYPTWISSIVPVKKKNGQMRVCVDFRDLNNACPKDDFPLPITEIMVDATTGHGD</sequence>
<feature type="compositionally biased region" description="Polar residues" evidence="2">
    <location>
        <begin position="14"/>
        <end position="27"/>
    </location>
</feature>
<feature type="compositionally biased region" description="Basic and acidic residues" evidence="2">
    <location>
        <begin position="354"/>
        <end position="367"/>
    </location>
</feature>
<evidence type="ECO:0000256" key="2">
    <source>
        <dbReference type="SAM" id="MobiDB-lite"/>
    </source>
</evidence>